<evidence type="ECO:0000259" key="14">
    <source>
        <dbReference type="PROSITE" id="PS50035"/>
    </source>
</evidence>
<evidence type="ECO:0000256" key="13">
    <source>
        <dbReference type="SAM" id="Phobius"/>
    </source>
</evidence>
<dbReference type="EC" id="2.7.8.-" evidence="12"/>
<organism evidence="15 16">
    <name type="scientific">Taylorella equigenitalis (strain MCE9)</name>
    <dbReference type="NCBI Taxonomy" id="937774"/>
    <lineage>
        <taxon>Bacteria</taxon>
        <taxon>Pseudomonadati</taxon>
        <taxon>Pseudomonadota</taxon>
        <taxon>Betaproteobacteria</taxon>
        <taxon>Burkholderiales</taxon>
        <taxon>Alcaligenaceae</taxon>
        <taxon>Taylorella</taxon>
    </lineage>
</organism>
<dbReference type="SMART" id="SM00155">
    <property type="entry name" value="PLDc"/>
    <property type="match status" value="2"/>
</dbReference>
<dbReference type="InterPro" id="IPR025202">
    <property type="entry name" value="PLD-like_dom"/>
</dbReference>
<protein>
    <recommendedName>
        <fullName evidence="12">Cardiolipin synthase</fullName>
        <ecNumber evidence="12">2.7.8.-</ecNumber>
    </recommendedName>
</protein>
<evidence type="ECO:0000256" key="4">
    <source>
        <dbReference type="ARBA" id="ARBA00022679"/>
    </source>
</evidence>
<keyword evidence="11" id="KW-1208">Phospholipid metabolism</keyword>
<dbReference type="AlphaFoldDB" id="A0A654KHG7"/>
<dbReference type="CDD" id="cd09112">
    <property type="entry name" value="PLDc_CLS_2"/>
    <property type="match status" value="1"/>
</dbReference>
<evidence type="ECO:0000256" key="6">
    <source>
        <dbReference type="ARBA" id="ARBA00022737"/>
    </source>
</evidence>
<dbReference type="EMBL" id="CP002456">
    <property type="protein sequence ID" value="ADU91839.1"/>
    <property type="molecule type" value="Genomic_DNA"/>
</dbReference>
<evidence type="ECO:0000256" key="9">
    <source>
        <dbReference type="ARBA" id="ARBA00023136"/>
    </source>
</evidence>
<dbReference type="InterPro" id="IPR022924">
    <property type="entry name" value="Cardiolipin_synthase"/>
</dbReference>
<accession>A0A654KHG7</accession>
<evidence type="ECO:0000256" key="8">
    <source>
        <dbReference type="ARBA" id="ARBA00023098"/>
    </source>
</evidence>
<evidence type="ECO:0000256" key="11">
    <source>
        <dbReference type="ARBA" id="ARBA00023264"/>
    </source>
</evidence>
<keyword evidence="4 15" id="KW-0808">Transferase</keyword>
<proteinExistence type="predicted"/>
<evidence type="ECO:0000256" key="10">
    <source>
        <dbReference type="ARBA" id="ARBA00023209"/>
    </source>
</evidence>
<dbReference type="GO" id="GO:0008808">
    <property type="term" value="F:cardiolipin synthase activity"/>
    <property type="evidence" value="ECO:0007669"/>
    <property type="project" value="UniProtKB-UniRule"/>
</dbReference>
<sequence length="493" mass="57519">MDWFSDHIAILLVLFWVLYMLGVAFWIILQRRDPSSTLAWIMLLGFLPFVGIVVYYFFGPKKFKRQRNARRRSRKTISKNANIWGIQDGSHFIEPNYKDISLLIDNTSHTPTTYSWEYKFYTDDDIFEAIFEGVRNSTEYVLVQYYQFDSDTIGTRFRDLLIKKLHQGVKVFLLVDAYGSKSLNRRFLKPFLDAGGQLEFFHNLSFKRLPSLLNFRNHRKIVICDGLYAFTGCTNMTDLEYHAANSEAFHDVHIRLNGPSVMWLESVFAQDWIYSTGNKDLFRILKDSYKRRNNRKLNKVNLSQSNLEEGESGSRFRVQLIQSGPDTKYAPIMRAMMTAIHQARHHIYLITPYFVPDEAAIEGLTSAALRGVKVHILVPEMSDFKWVTLATRSWFDELYKAGVVIHLYKPSMIHTKMLVVDEDISFLGSANFDNRSFYINFEISVLCYEKEANSILTKEFNRCVTNSEIYIPQKYGLWTRFVHSLARLSSPLL</sequence>
<dbReference type="InterPro" id="IPR027379">
    <property type="entry name" value="CLS_N"/>
</dbReference>
<feature type="domain" description="PLD phosphodiesterase" evidence="14">
    <location>
        <begin position="409"/>
        <end position="436"/>
    </location>
</feature>
<dbReference type="GO" id="GO:0005886">
    <property type="term" value="C:plasma membrane"/>
    <property type="evidence" value="ECO:0007669"/>
    <property type="project" value="UniProtKB-SubCell"/>
</dbReference>
<dbReference type="PANTHER" id="PTHR21248:SF22">
    <property type="entry name" value="PHOSPHOLIPASE D"/>
    <property type="match status" value="1"/>
</dbReference>
<evidence type="ECO:0000256" key="5">
    <source>
        <dbReference type="ARBA" id="ARBA00022692"/>
    </source>
</evidence>
<keyword evidence="9 13" id="KW-0472">Membrane</keyword>
<keyword evidence="8" id="KW-0443">Lipid metabolism</keyword>
<reference evidence="15 16" key="1">
    <citation type="journal article" date="2011" name="J. Bacteriol.">
        <title>Genome sequence of Taylorella equigenitalis MCE9, the causative agent of contagious equine metritis.</title>
        <authorList>
            <person name="Hebert L."/>
            <person name="Moumen B."/>
            <person name="Duquesne F."/>
            <person name="Breuil M.F."/>
            <person name="Laugier C."/>
            <person name="Batto J.M."/>
            <person name="Renault P."/>
            <person name="Petry S."/>
        </authorList>
    </citation>
    <scope>NUCLEOTIDE SEQUENCE [LARGE SCALE GENOMIC DNA]</scope>
    <source>
        <strain evidence="15 16">MCE9</strain>
    </source>
</reference>
<evidence type="ECO:0000256" key="7">
    <source>
        <dbReference type="ARBA" id="ARBA00022989"/>
    </source>
</evidence>
<evidence type="ECO:0000313" key="15">
    <source>
        <dbReference type="EMBL" id="ADU91839.1"/>
    </source>
</evidence>
<dbReference type="PROSITE" id="PS50035">
    <property type="entry name" value="PLD"/>
    <property type="match status" value="2"/>
</dbReference>
<dbReference type="KEGG" id="teq:TEQUI_0907"/>
<dbReference type="GO" id="GO:0032049">
    <property type="term" value="P:cardiolipin biosynthetic process"/>
    <property type="evidence" value="ECO:0007669"/>
    <property type="project" value="UniProtKB-UniRule"/>
</dbReference>
<keyword evidence="10" id="KW-0594">Phospholipid biosynthesis</keyword>
<feature type="transmembrane region" description="Helical" evidence="13">
    <location>
        <begin position="40"/>
        <end position="58"/>
    </location>
</feature>
<gene>
    <name evidence="15" type="ordered locus">TEQUI_0907</name>
</gene>
<comment type="subcellular location">
    <subcellularLocation>
        <location evidence="1">Cell membrane</location>
        <topology evidence="1">Multi-pass membrane protein</topology>
    </subcellularLocation>
</comment>
<dbReference type="NCBIfam" id="TIGR04265">
    <property type="entry name" value="bac_cardiolipin"/>
    <property type="match status" value="1"/>
</dbReference>
<evidence type="ECO:0000256" key="3">
    <source>
        <dbReference type="ARBA" id="ARBA00022516"/>
    </source>
</evidence>
<keyword evidence="2" id="KW-1003">Cell membrane</keyword>
<evidence type="ECO:0000256" key="12">
    <source>
        <dbReference type="NCBIfam" id="TIGR04265"/>
    </source>
</evidence>
<keyword evidence="3" id="KW-0444">Lipid biosynthesis</keyword>
<dbReference type="CDD" id="cd09110">
    <property type="entry name" value="PLDc_CLS_1"/>
    <property type="match status" value="1"/>
</dbReference>
<dbReference type="Gene3D" id="3.30.870.10">
    <property type="entry name" value="Endonuclease Chain A"/>
    <property type="match status" value="2"/>
</dbReference>
<dbReference type="SUPFAM" id="SSF56024">
    <property type="entry name" value="Phospholipase D/nuclease"/>
    <property type="match status" value="2"/>
</dbReference>
<keyword evidence="5 13" id="KW-0812">Transmembrane</keyword>
<dbReference type="PANTHER" id="PTHR21248">
    <property type="entry name" value="CARDIOLIPIN SYNTHASE"/>
    <property type="match status" value="1"/>
</dbReference>
<dbReference type="Pfam" id="PF13091">
    <property type="entry name" value="PLDc_2"/>
    <property type="match status" value="2"/>
</dbReference>
<evidence type="ECO:0000313" key="16">
    <source>
        <dbReference type="Proteomes" id="UP000007472"/>
    </source>
</evidence>
<dbReference type="Pfam" id="PF13396">
    <property type="entry name" value="PLDc_N"/>
    <property type="match status" value="1"/>
</dbReference>
<feature type="transmembrane region" description="Helical" evidence="13">
    <location>
        <begin position="7"/>
        <end position="28"/>
    </location>
</feature>
<keyword evidence="6" id="KW-0677">Repeat</keyword>
<keyword evidence="7 13" id="KW-1133">Transmembrane helix</keyword>
<feature type="domain" description="PLD phosphodiesterase" evidence="14">
    <location>
        <begin position="213"/>
        <end position="240"/>
    </location>
</feature>
<name>A0A654KHG7_TAYEM</name>
<evidence type="ECO:0000256" key="1">
    <source>
        <dbReference type="ARBA" id="ARBA00004651"/>
    </source>
</evidence>
<dbReference type="InterPro" id="IPR001736">
    <property type="entry name" value="PLipase_D/transphosphatidylase"/>
</dbReference>
<evidence type="ECO:0000256" key="2">
    <source>
        <dbReference type="ARBA" id="ARBA00022475"/>
    </source>
</evidence>
<dbReference type="Proteomes" id="UP000007472">
    <property type="component" value="Chromosome"/>
</dbReference>